<name>A0ABP1NE02_XYLVO</name>
<reference evidence="1 2" key="1">
    <citation type="submission" date="2024-08" db="EMBL/GenBank/DDBJ databases">
        <authorList>
            <person name="Will J Nash"/>
            <person name="Angela Man"/>
            <person name="Seanna McTaggart"/>
            <person name="Kendall Baker"/>
            <person name="Tom Barker"/>
            <person name="Leah Catchpole"/>
            <person name="Alex Durrant"/>
            <person name="Karim Gharbi"/>
            <person name="Naomi Irish"/>
            <person name="Gemy Kaithakottil"/>
            <person name="Debby Ku"/>
            <person name="Aaliyah Providence"/>
            <person name="Felix Shaw"/>
            <person name="David Swarbreck"/>
            <person name="Chris Watkins"/>
            <person name="Ann M. McCartney"/>
            <person name="Giulio Formenti"/>
            <person name="Alice Mouton"/>
            <person name="Noel Vella"/>
            <person name="Bjorn M von Reumont"/>
            <person name="Adriana Vella"/>
            <person name="Wilfried Haerty"/>
        </authorList>
    </citation>
    <scope>NUCLEOTIDE SEQUENCE [LARGE SCALE GENOMIC DNA]</scope>
</reference>
<evidence type="ECO:0000313" key="2">
    <source>
        <dbReference type="Proteomes" id="UP001642520"/>
    </source>
</evidence>
<sequence length="151" mass="16208">MRDGPAYSRKQSKVVEVVRVQWKIVGCFPSFACNHPSIPTTTRIPSLGLGVTLSVSLVPVDSVGSLSRFLLPLCLAPSGCLPLSFPSSLSVSVSLSCSFSSFLTSNHLGPRTSAVSRSFLAAAFRHFPPDRARAVRQTPFCSSRLIVTSPR</sequence>
<dbReference type="Proteomes" id="UP001642520">
    <property type="component" value="Unassembled WGS sequence"/>
</dbReference>
<accession>A0ABP1NE02</accession>
<protein>
    <recommendedName>
        <fullName evidence="3">Transmembrane protein</fullName>
    </recommendedName>
</protein>
<keyword evidence="2" id="KW-1185">Reference proteome</keyword>
<gene>
    <name evidence="1" type="ORF">XYLVIOL_LOCUS3748</name>
</gene>
<evidence type="ECO:0008006" key="3">
    <source>
        <dbReference type="Google" id="ProtNLM"/>
    </source>
</evidence>
<organism evidence="1 2">
    <name type="scientific">Xylocopa violacea</name>
    <name type="common">Violet carpenter bee</name>
    <name type="synonym">Apis violacea</name>
    <dbReference type="NCBI Taxonomy" id="135666"/>
    <lineage>
        <taxon>Eukaryota</taxon>
        <taxon>Metazoa</taxon>
        <taxon>Ecdysozoa</taxon>
        <taxon>Arthropoda</taxon>
        <taxon>Hexapoda</taxon>
        <taxon>Insecta</taxon>
        <taxon>Pterygota</taxon>
        <taxon>Neoptera</taxon>
        <taxon>Endopterygota</taxon>
        <taxon>Hymenoptera</taxon>
        <taxon>Apocrita</taxon>
        <taxon>Aculeata</taxon>
        <taxon>Apoidea</taxon>
        <taxon>Anthophila</taxon>
        <taxon>Apidae</taxon>
        <taxon>Xylocopa</taxon>
        <taxon>Xylocopa</taxon>
    </lineage>
</organism>
<evidence type="ECO:0000313" key="1">
    <source>
        <dbReference type="EMBL" id="CAL7939221.1"/>
    </source>
</evidence>
<proteinExistence type="predicted"/>
<comment type="caution">
    <text evidence="1">The sequence shown here is derived from an EMBL/GenBank/DDBJ whole genome shotgun (WGS) entry which is preliminary data.</text>
</comment>
<dbReference type="EMBL" id="CAXAJV020001289">
    <property type="protein sequence ID" value="CAL7939221.1"/>
    <property type="molecule type" value="Genomic_DNA"/>
</dbReference>